<proteinExistence type="predicted"/>
<sequence>MRKSGASSGYGMLTYDVTAGLATPSIHIHDVGPNTVVAKQLVQLVEYTQYQCWEAEPSILVENKAEASSEQAVELAGRRFCLPSPSEALLVEHKVDANSEQAVELAGKRFCLSSSSEVL</sequence>
<gene>
    <name evidence="1" type="ORF">IV203_034004</name>
</gene>
<evidence type="ECO:0000313" key="2">
    <source>
        <dbReference type="Proteomes" id="UP000693970"/>
    </source>
</evidence>
<reference evidence="1" key="2">
    <citation type="submission" date="2021-04" db="EMBL/GenBank/DDBJ databases">
        <authorList>
            <person name="Podell S."/>
        </authorList>
    </citation>
    <scope>NUCLEOTIDE SEQUENCE</scope>
    <source>
        <strain evidence="1">Hildebrandi</strain>
    </source>
</reference>
<name>A0A9K3M3E3_9STRA</name>
<reference evidence="1" key="1">
    <citation type="journal article" date="2021" name="Sci. Rep.">
        <title>Diploid genomic architecture of Nitzschia inconspicua, an elite biomass production diatom.</title>
        <authorList>
            <person name="Oliver A."/>
            <person name="Podell S."/>
            <person name="Pinowska A."/>
            <person name="Traller J.C."/>
            <person name="Smith S.R."/>
            <person name="McClure R."/>
            <person name="Beliaev A."/>
            <person name="Bohutskyi P."/>
            <person name="Hill E.A."/>
            <person name="Rabines A."/>
            <person name="Zheng H."/>
            <person name="Allen L.Z."/>
            <person name="Kuo A."/>
            <person name="Grigoriev I.V."/>
            <person name="Allen A.E."/>
            <person name="Hazlebeck D."/>
            <person name="Allen E.E."/>
        </authorList>
    </citation>
    <scope>NUCLEOTIDE SEQUENCE</scope>
    <source>
        <strain evidence="1">Hildebrandi</strain>
    </source>
</reference>
<organism evidence="1 2">
    <name type="scientific">Nitzschia inconspicua</name>
    <dbReference type="NCBI Taxonomy" id="303405"/>
    <lineage>
        <taxon>Eukaryota</taxon>
        <taxon>Sar</taxon>
        <taxon>Stramenopiles</taxon>
        <taxon>Ochrophyta</taxon>
        <taxon>Bacillariophyta</taxon>
        <taxon>Bacillariophyceae</taxon>
        <taxon>Bacillariophycidae</taxon>
        <taxon>Bacillariales</taxon>
        <taxon>Bacillariaceae</taxon>
        <taxon>Nitzschia</taxon>
    </lineage>
</organism>
<dbReference type="EMBL" id="JAGRRH010000002">
    <property type="protein sequence ID" value="KAG7373280.1"/>
    <property type="molecule type" value="Genomic_DNA"/>
</dbReference>
<comment type="caution">
    <text evidence="1">The sequence shown here is derived from an EMBL/GenBank/DDBJ whole genome shotgun (WGS) entry which is preliminary data.</text>
</comment>
<dbReference type="Proteomes" id="UP000693970">
    <property type="component" value="Unassembled WGS sequence"/>
</dbReference>
<protein>
    <submittedName>
        <fullName evidence="1">Uncharacterized protein</fullName>
    </submittedName>
</protein>
<evidence type="ECO:0000313" key="1">
    <source>
        <dbReference type="EMBL" id="KAG7373280.1"/>
    </source>
</evidence>
<keyword evidence="2" id="KW-1185">Reference proteome</keyword>
<dbReference type="AlphaFoldDB" id="A0A9K3M3E3"/>
<accession>A0A9K3M3E3</accession>